<dbReference type="Gene3D" id="1.10.10.10">
    <property type="entry name" value="Winged helix-like DNA-binding domain superfamily/Winged helix DNA-binding domain"/>
    <property type="match status" value="1"/>
</dbReference>
<keyword evidence="2" id="KW-0805">Transcription regulation</keyword>
<dbReference type="GO" id="GO:0000976">
    <property type="term" value="F:transcription cis-regulatory region binding"/>
    <property type="evidence" value="ECO:0007669"/>
    <property type="project" value="TreeGrafter"/>
</dbReference>
<geneLocation type="plasmid" evidence="6">
    <name>p19Msa1099-1</name>
</geneLocation>
<evidence type="ECO:0000256" key="3">
    <source>
        <dbReference type="ARBA" id="ARBA00023125"/>
    </source>
</evidence>
<dbReference type="SUPFAM" id="SSF46785">
    <property type="entry name" value="Winged helix' DNA-binding domain"/>
    <property type="match status" value="1"/>
</dbReference>
<dbReference type="AlphaFoldDB" id="A0AAT9P7L8"/>
<name>A0AAT9P7L8_9STAP</name>
<evidence type="ECO:0000256" key="1">
    <source>
        <dbReference type="ARBA" id="ARBA00009437"/>
    </source>
</evidence>
<dbReference type="SUPFAM" id="SSF53850">
    <property type="entry name" value="Periplasmic binding protein-like II"/>
    <property type="match status" value="1"/>
</dbReference>
<dbReference type="CDD" id="cd05466">
    <property type="entry name" value="PBP2_LTTR_substrate"/>
    <property type="match status" value="1"/>
</dbReference>
<evidence type="ECO:0000256" key="4">
    <source>
        <dbReference type="ARBA" id="ARBA00023163"/>
    </source>
</evidence>
<dbReference type="PANTHER" id="PTHR30126">
    <property type="entry name" value="HTH-TYPE TRANSCRIPTIONAL REGULATOR"/>
    <property type="match status" value="1"/>
</dbReference>
<dbReference type="PANTHER" id="PTHR30126:SF40">
    <property type="entry name" value="HTH-TYPE TRANSCRIPTIONAL REGULATOR GLTR"/>
    <property type="match status" value="1"/>
</dbReference>
<organism evidence="6">
    <name type="scientific">Macrococcus psychrotolerans</name>
    <dbReference type="NCBI Taxonomy" id="3039389"/>
    <lineage>
        <taxon>Bacteria</taxon>
        <taxon>Bacillati</taxon>
        <taxon>Bacillota</taxon>
        <taxon>Bacilli</taxon>
        <taxon>Bacillales</taxon>
        <taxon>Staphylococcaceae</taxon>
        <taxon>Macrococcus</taxon>
    </lineage>
</organism>
<dbReference type="InterPro" id="IPR036388">
    <property type="entry name" value="WH-like_DNA-bd_sf"/>
</dbReference>
<dbReference type="EMBL" id="CP079957">
    <property type="protein sequence ID" value="QYA34143.1"/>
    <property type="molecule type" value="Genomic_DNA"/>
</dbReference>
<accession>A0AAT9P7L8</accession>
<dbReference type="Pfam" id="PF03466">
    <property type="entry name" value="LysR_substrate"/>
    <property type="match status" value="1"/>
</dbReference>
<evidence type="ECO:0000256" key="2">
    <source>
        <dbReference type="ARBA" id="ARBA00023015"/>
    </source>
</evidence>
<sequence length="290" mass="33414">MQINKLRSFIKVAEHHNFSQAAESLFLNQSTISKHVDYVEKLVNKKLFERKQKGTELTNEGELFYKYAKEIVILYDQAIETLGQKEAQQTTRVVIGATPLYGERLLPKLINDIYQRNNKLKIKLIIGSSSEIMSKLSADQIDIAFVSNYIKIDAHYFIKKVIYKDQLQLVAPKAYWPQSPIALNELKKETFIIKSEHSSLYHFILKELKQIQSAFEFEDILEIGSQKSILESVKYGQGVSIVSELLIETLDSIVVFELDKISLSRQVLCVYKKSRSNQLSHITKSFNFVI</sequence>
<evidence type="ECO:0000259" key="5">
    <source>
        <dbReference type="PROSITE" id="PS50931"/>
    </source>
</evidence>
<dbReference type="InterPro" id="IPR005119">
    <property type="entry name" value="LysR_subst-bd"/>
</dbReference>
<proteinExistence type="inferred from homology"/>
<dbReference type="GO" id="GO:0003700">
    <property type="term" value="F:DNA-binding transcription factor activity"/>
    <property type="evidence" value="ECO:0007669"/>
    <property type="project" value="InterPro"/>
</dbReference>
<dbReference type="InterPro" id="IPR000847">
    <property type="entry name" value="LysR_HTH_N"/>
</dbReference>
<dbReference type="PROSITE" id="PS50931">
    <property type="entry name" value="HTH_LYSR"/>
    <property type="match status" value="1"/>
</dbReference>
<dbReference type="Pfam" id="PF00126">
    <property type="entry name" value="HTH_1"/>
    <property type="match status" value="1"/>
</dbReference>
<keyword evidence="4" id="KW-0804">Transcription</keyword>
<dbReference type="FunFam" id="1.10.10.10:FF:000001">
    <property type="entry name" value="LysR family transcriptional regulator"/>
    <property type="match status" value="1"/>
</dbReference>
<feature type="domain" description="HTH lysR-type" evidence="5">
    <location>
        <begin position="1"/>
        <end position="58"/>
    </location>
</feature>
<reference evidence="6" key="1">
    <citation type="submission" date="2021-07" db="EMBL/GenBank/DDBJ databases">
        <title>Prevalence and characterization of methicillin-resistant Macrococcus spp. in food producing animals and meat in Switzerland in 2019.</title>
        <authorList>
            <person name="Keller J.E."/>
            <person name="Schwendener S."/>
            <person name="Neuenschwander J."/>
            <person name="Overesch G."/>
            <person name="Perreten V."/>
        </authorList>
    </citation>
    <scope>NUCLEOTIDE SEQUENCE</scope>
    <source>
        <strain evidence="6">19Msa1099</strain>
        <plasmid evidence="6">p19Msa1099-1</plasmid>
    </source>
</reference>
<dbReference type="Gene3D" id="3.40.190.290">
    <property type="match status" value="1"/>
</dbReference>
<evidence type="ECO:0000313" key="6">
    <source>
        <dbReference type="EMBL" id="QYA34143.1"/>
    </source>
</evidence>
<dbReference type="InterPro" id="IPR036390">
    <property type="entry name" value="WH_DNA-bd_sf"/>
</dbReference>
<keyword evidence="6" id="KW-0614">Plasmid</keyword>
<comment type="similarity">
    <text evidence="1">Belongs to the LysR transcriptional regulatory family.</text>
</comment>
<keyword evidence="3" id="KW-0238">DNA-binding</keyword>
<protein>
    <submittedName>
        <fullName evidence="6">LysR family transcriptional regulator</fullName>
    </submittedName>
</protein>
<gene>
    <name evidence="6" type="ORF">KYI10_12315</name>
</gene>